<keyword evidence="3" id="KW-0732">Signal</keyword>
<dbReference type="Gramene" id="Aco000951.1.mrna1">
    <property type="protein sequence ID" value="Aco000951.1.mrna1"/>
    <property type="gene ID" value="Aco000951.1.path1"/>
</dbReference>
<proteinExistence type="predicted"/>
<accession>A0A6P5GP50</accession>
<feature type="signal peptide" evidence="3">
    <location>
        <begin position="1"/>
        <end position="25"/>
    </location>
</feature>
<keyword evidence="2" id="KW-1133">Transmembrane helix</keyword>
<name>A0A6P5GP50_ANACO</name>
<feature type="compositionally biased region" description="Acidic residues" evidence="1">
    <location>
        <begin position="302"/>
        <end position="314"/>
    </location>
</feature>
<reference evidence="4" key="1">
    <citation type="journal article" date="2015" name="Nat. Genet.">
        <title>The pineapple genome and the evolution of CAM photosynthesis.</title>
        <authorList>
            <person name="Ming R."/>
            <person name="VanBuren R."/>
            <person name="Wai C.M."/>
            <person name="Tang H."/>
            <person name="Schatz M.C."/>
            <person name="Bowers J.E."/>
            <person name="Lyons E."/>
            <person name="Wang M.L."/>
            <person name="Chen J."/>
            <person name="Biggers E."/>
            <person name="Zhang J."/>
            <person name="Huang L."/>
            <person name="Zhang L."/>
            <person name="Miao W."/>
            <person name="Zhang J."/>
            <person name="Ye Z."/>
            <person name="Miao C."/>
            <person name="Lin Z."/>
            <person name="Wang H."/>
            <person name="Zhou H."/>
            <person name="Yim W.C."/>
            <person name="Priest H.D."/>
            <person name="Zheng C."/>
            <person name="Woodhouse M."/>
            <person name="Edger P.P."/>
            <person name="Guyot R."/>
            <person name="Guo H.B."/>
            <person name="Guo H."/>
            <person name="Zheng G."/>
            <person name="Singh R."/>
            <person name="Sharma A."/>
            <person name="Min X."/>
            <person name="Zheng Y."/>
            <person name="Lee H."/>
            <person name="Gurtowski J."/>
            <person name="Sedlazeck F.J."/>
            <person name="Harkess A."/>
            <person name="McKain M.R."/>
            <person name="Liao Z."/>
            <person name="Fang J."/>
            <person name="Liu J."/>
            <person name="Zhang X."/>
            <person name="Zhang Q."/>
            <person name="Hu W."/>
            <person name="Qin Y."/>
            <person name="Wang K."/>
            <person name="Chen L.Y."/>
            <person name="Shirley N."/>
            <person name="Lin Y.R."/>
            <person name="Liu L.Y."/>
            <person name="Hernandez A.G."/>
            <person name="Wright C.L."/>
            <person name="Bulone V."/>
            <person name="Tuskan G.A."/>
            <person name="Heath K."/>
            <person name="Zee F."/>
            <person name="Moore P.H."/>
            <person name="Sunkar R."/>
            <person name="Leebens-Mack J.H."/>
            <person name="Mockler T."/>
            <person name="Bennetzen J.L."/>
            <person name="Freeling M."/>
            <person name="Sankoff D."/>
            <person name="Paterson A.H."/>
            <person name="Zhu X."/>
            <person name="Yang X."/>
            <person name="Smith J.A."/>
            <person name="Cushman J.C."/>
            <person name="Paull R.E."/>
            <person name="Yu Q."/>
        </authorList>
    </citation>
    <scope>NUCLEOTIDE SEQUENCE [LARGE SCALE GENOMIC DNA]</scope>
    <source>
        <strain evidence="4">cv. F153</strain>
    </source>
</reference>
<dbReference type="PANTHER" id="PTHR13833:SF78">
    <property type="entry name" value="POTASSIUM TRANSPORTER"/>
    <property type="match status" value="1"/>
</dbReference>
<feature type="compositionally biased region" description="Polar residues" evidence="1">
    <location>
        <begin position="272"/>
        <end position="281"/>
    </location>
</feature>
<dbReference type="GeneID" id="109725574"/>
<feature type="chain" id="PRO_5027724120" evidence="3">
    <location>
        <begin position="26"/>
        <end position="500"/>
    </location>
</feature>
<dbReference type="AlphaFoldDB" id="A0A6P5GP50"/>
<feature type="region of interest" description="Disordered" evidence="1">
    <location>
        <begin position="272"/>
        <end position="314"/>
    </location>
</feature>
<feature type="transmembrane region" description="Helical" evidence="2">
    <location>
        <begin position="240"/>
        <end position="260"/>
    </location>
</feature>
<evidence type="ECO:0000313" key="4">
    <source>
        <dbReference type="Proteomes" id="UP000515123"/>
    </source>
</evidence>
<evidence type="ECO:0000256" key="2">
    <source>
        <dbReference type="SAM" id="Phobius"/>
    </source>
</evidence>
<keyword evidence="2" id="KW-0472">Membrane</keyword>
<feature type="region of interest" description="Disordered" evidence="1">
    <location>
        <begin position="407"/>
        <end position="428"/>
    </location>
</feature>
<dbReference type="SUPFAM" id="SSF101898">
    <property type="entry name" value="NHL repeat"/>
    <property type="match status" value="1"/>
</dbReference>
<dbReference type="RefSeq" id="XP_020110406.1">
    <property type="nucleotide sequence ID" value="XM_020254817.1"/>
</dbReference>
<dbReference type="PANTHER" id="PTHR13833">
    <property type="match status" value="1"/>
</dbReference>
<evidence type="ECO:0000256" key="1">
    <source>
        <dbReference type="SAM" id="MobiDB-lite"/>
    </source>
</evidence>
<evidence type="ECO:0000256" key="3">
    <source>
        <dbReference type="SAM" id="SignalP"/>
    </source>
</evidence>
<gene>
    <name evidence="5" type="primary">LOC109725574</name>
</gene>
<keyword evidence="4" id="KW-1185">Reference proteome</keyword>
<organism evidence="4 5">
    <name type="scientific">Ananas comosus</name>
    <name type="common">Pineapple</name>
    <name type="synonym">Ananas ananas</name>
    <dbReference type="NCBI Taxonomy" id="4615"/>
    <lineage>
        <taxon>Eukaryota</taxon>
        <taxon>Viridiplantae</taxon>
        <taxon>Streptophyta</taxon>
        <taxon>Embryophyta</taxon>
        <taxon>Tracheophyta</taxon>
        <taxon>Spermatophyta</taxon>
        <taxon>Magnoliopsida</taxon>
        <taxon>Liliopsida</taxon>
        <taxon>Poales</taxon>
        <taxon>Bromeliaceae</taxon>
        <taxon>Bromelioideae</taxon>
        <taxon>Ananas</taxon>
    </lineage>
</organism>
<keyword evidence="2" id="KW-0812">Transmembrane</keyword>
<evidence type="ECO:0000313" key="5">
    <source>
        <dbReference type="RefSeq" id="XP_020110406.1"/>
    </source>
</evidence>
<dbReference type="InterPro" id="IPR011042">
    <property type="entry name" value="6-blade_b-propeller_TolB-like"/>
</dbReference>
<sequence>METTKCLVLLFVTAILLNGFCSVSAASPAQIAGGLFSNAISILWKQLWSLKSSPKTAISGRSMMKFESGYTVETVFDGSKLGIEPHAVEMSPSGDLLILDSANSNIHRVSLPLSKYSRPKLVAGSAEGYSGHVDGKPREARMNHPKGFTVDDKGNIYVADAMNMAVRKISASGITTIAGGKWNRGGHIDGASEDAKFSTDFEVVYIGSSCSLLVIDRGNQAIREIQLHFDDCAYHYETGFPLGIAVLLAAGFFGYMLALLQKQVGLMFSSASTNEPQTPTKPSMPPYQKPMKRSLRPPLIPPEDETTNHEDEEGGYVSSIGKLLGGIKSSTLQILGAVSLFSKKKPPTNQSQPYNPRDNPWPSQESFVVPDDEPPPPLEGRTPNPKRTYAFMSKEPQKIHHLRHAQPNYFNGWDGDHHHQQQQQQRQQQQVQYHRHYSSGPQTYYEQSYESNNEIVFGAVQEMDSKRRGADIRAMNYEDHLYEQYGIRYRNSYMGYSNNN</sequence>
<feature type="region of interest" description="Disordered" evidence="1">
    <location>
        <begin position="343"/>
        <end position="388"/>
    </location>
</feature>
<protein>
    <submittedName>
        <fullName evidence="5">Uncharacterized protein LOC109725574 isoform X1</fullName>
    </submittedName>
</protein>
<reference evidence="5" key="2">
    <citation type="submission" date="2025-08" db="UniProtKB">
        <authorList>
            <consortium name="RefSeq"/>
        </authorList>
    </citation>
    <scope>IDENTIFICATION</scope>
    <source>
        <tissue evidence="5">Leaf</tissue>
    </source>
</reference>
<dbReference type="OrthoDB" id="342730at2759"/>
<dbReference type="Proteomes" id="UP000515123">
    <property type="component" value="Linkage group 2"/>
</dbReference>
<dbReference type="Gene3D" id="2.120.10.30">
    <property type="entry name" value="TolB, C-terminal domain"/>
    <property type="match status" value="1"/>
</dbReference>